<evidence type="ECO:0000256" key="2">
    <source>
        <dbReference type="ARBA" id="ARBA00022617"/>
    </source>
</evidence>
<reference evidence="7" key="1">
    <citation type="journal article" date="2020" name="Stud. Mycol.">
        <title>101 Dothideomycetes genomes: a test case for predicting lifestyles and emergence of pathogens.</title>
        <authorList>
            <person name="Haridas S."/>
            <person name="Albert R."/>
            <person name="Binder M."/>
            <person name="Bloem J."/>
            <person name="Labutti K."/>
            <person name="Salamov A."/>
            <person name="Andreopoulos B."/>
            <person name="Baker S."/>
            <person name="Barry K."/>
            <person name="Bills G."/>
            <person name="Bluhm B."/>
            <person name="Cannon C."/>
            <person name="Castanera R."/>
            <person name="Culley D."/>
            <person name="Daum C."/>
            <person name="Ezra D."/>
            <person name="Gonzalez J."/>
            <person name="Henrissat B."/>
            <person name="Kuo A."/>
            <person name="Liang C."/>
            <person name="Lipzen A."/>
            <person name="Lutzoni F."/>
            <person name="Magnuson J."/>
            <person name="Mondo S."/>
            <person name="Nolan M."/>
            <person name="Ohm R."/>
            <person name="Pangilinan J."/>
            <person name="Park H.-J."/>
            <person name="Ramirez L."/>
            <person name="Alfaro M."/>
            <person name="Sun H."/>
            <person name="Tritt A."/>
            <person name="Yoshinaga Y."/>
            <person name="Zwiers L.-H."/>
            <person name="Turgeon B."/>
            <person name="Goodwin S."/>
            <person name="Spatafora J."/>
            <person name="Crous P."/>
            <person name="Grigoriev I."/>
        </authorList>
    </citation>
    <scope>NUCLEOTIDE SEQUENCE</scope>
    <source>
        <strain evidence="7">CBS 121167</strain>
    </source>
</reference>
<keyword evidence="4" id="KW-0408">Iron</keyword>
<dbReference type="InterPro" id="IPR025702">
    <property type="entry name" value="OXD"/>
</dbReference>
<evidence type="ECO:0000256" key="1">
    <source>
        <dbReference type="ARBA" id="ARBA00001970"/>
    </source>
</evidence>
<dbReference type="GO" id="GO:0046872">
    <property type="term" value="F:metal ion binding"/>
    <property type="evidence" value="ECO:0007669"/>
    <property type="project" value="UniProtKB-KW"/>
</dbReference>
<keyword evidence="3" id="KW-0479">Metal-binding</keyword>
<evidence type="ECO:0000313" key="8">
    <source>
        <dbReference type="Proteomes" id="UP000799438"/>
    </source>
</evidence>
<feature type="region of interest" description="Disordered" evidence="6">
    <location>
        <begin position="1"/>
        <end position="25"/>
    </location>
</feature>
<keyword evidence="5" id="KW-0456">Lyase</keyword>
<keyword evidence="8" id="KW-1185">Reference proteome</keyword>
<dbReference type="Pfam" id="PF13816">
    <property type="entry name" value="Dehydratase_hem"/>
    <property type="match status" value="1"/>
</dbReference>
<accession>A0A6A6BP69</accession>
<keyword evidence="2" id="KW-0349">Heme</keyword>
<evidence type="ECO:0000256" key="6">
    <source>
        <dbReference type="SAM" id="MobiDB-lite"/>
    </source>
</evidence>
<gene>
    <name evidence="7" type="ORF">K452DRAFT_355386</name>
</gene>
<protein>
    <recommendedName>
        <fullName evidence="9">Phenylacetaldoxime dehydratase</fullName>
    </recommendedName>
</protein>
<sequence>MLESAIAPNLTVPRSQPAAMPPNSTPPFPAYCSRFPESTKDIVMAIIGAQSHDQEELGIDTLDPVRKFVDDANCSPRFWDIASGRDSQDRHNVILIAYWSSRADYEQWTRESGFEKWWSGLDPQDQPHGWFLEVLFPPMQNLETIFTTVEPPEGVGQMQKCISAPFQEHGYWGSMRDRMPAAQTDPLVGENREMDAAFTPERSSQGLETGESNERKRVRVPGKENLCVIRSGQDWSVASQRERSLYLESMHPVLTKGMDFLRNEGKDIGCYNCRFMEIRDTNNDALSKSDRTFGLAFFNDMASLENWSKKHETHLDIFGRFLKYTKELNFDISLRLYHEVYVLKPDQQLFEYVGCHPEAGLLALM</sequence>
<dbReference type="RefSeq" id="XP_033401578.1">
    <property type="nucleotide sequence ID" value="XM_033545958.1"/>
</dbReference>
<dbReference type="EMBL" id="ML995476">
    <property type="protein sequence ID" value="KAF2145866.1"/>
    <property type="molecule type" value="Genomic_DNA"/>
</dbReference>
<comment type="cofactor">
    <cofactor evidence="1">
        <name>heme b</name>
        <dbReference type="ChEBI" id="CHEBI:60344"/>
    </cofactor>
</comment>
<feature type="region of interest" description="Disordered" evidence="6">
    <location>
        <begin position="197"/>
        <end position="216"/>
    </location>
</feature>
<dbReference type="GO" id="GO:0016829">
    <property type="term" value="F:lyase activity"/>
    <property type="evidence" value="ECO:0007669"/>
    <property type="project" value="UniProtKB-KW"/>
</dbReference>
<evidence type="ECO:0000256" key="3">
    <source>
        <dbReference type="ARBA" id="ARBA00022723"/>
    </source>
</evidence>
<dbReference type="Proteomes" id="UP000799438">
    <property type="component" value="Unassembled WGS sequence"/>
</dbReference>
<dbReference type="GeneID" id="54303464"/>
<evidence type="ECO:0000313" key="7">
    <source>
        <dbReference type="EMBL" id="KAF2145866.1"/>
    </source>
</evidence>
<dbReference type="OrthoDB" id="3359285at2759"/>
<proteinExistence type="predicted"/>
<organism evidence="7 8">
    <name type="scientific">Aplosporella prunicola CBS 121167</name>
    <dbReference type="NCBI Taxonomy" id="1176127"/>
    <lineage>
        <taxon>Eukaryota</taxon>
        <taxon>Fungi</taxon>
        <taxon>Dikarya</taxon>
        <taxon>Ascomycota</taxon>
        <taxon>Pezizomycotina</taxon>
        <taxon>Dothideomycetes</taxon>
        <taxon>Dothideomycetes incertae sedis</taxon>
        <taxon>Botryosphaeriales</taxon>
        <taxon>Aplosporellaceae</taxon>
        <taxon>Aplosporella</taxon>
    </lineage>
</organism>
<evidence type="ECO:0000256" key="4">
    <source>
        <dbReference type="ARBA" id="ARBA00023004"/>
    </source>
</evidence>
<name>A0A6A6BP69_9PEZI</name>
<evidence type="ECO:0008006" key="9">
    <source>
        <dbReference type="Google" id="ProtNLM"/>
    </source>
</evidence>
<evidence type="ECO:0000256" key="5">
    <source>
        <dbReference type="ARBA" id="ARBA00023239"/>
    </source>
</evidence>
<dbReference type="AlphaFoldDB" id="A0A6A6BP69"/>